<reference evidence="1 2" key="1">
    <citation type="submission" date="2019-03" db="EMBL/GenBank/DDBJ databases">
        <title>Single cell metagenomics reveals metabolic interactions within the superorganism composed of flagellate Streblomastix strix and complex community of Bacteroidetes bacteria on its surface.</title>
        <authorList>
            <person name="Treitli S.C."/>
            <person name="Kolisko M."/>
            <person name="Husnik F."/>
            <person name="Keeling P."/>
            <person name="Hampl V."/>
        </authorList>
    </citation>
    <scope>NUCLEOTIDE SEQUENCE [LARGE SCALE GENOMIC DNA]</scope>
    <source>
        <strain evidence="1">ST1C</strain>
    </source>
</reference>
<organism evidence="1 2">
    <name type="scientific">Streblomastix strix</name>
    <dbReference type="NCBI Taxonomy" id="222440"/>
    <lineage>
        <taxon>Eukaryota</taxon>
        <taxon>Metamonada</taxon>
        <taxon>Preaxostyla</taxon>
        <taxon>Oxymonadida</taxon>
        <taxon>Streblomastigidae</taxon>
        <taxon>Streblomastix</taxon>
    </lineage>
</organism>
<name>A0A5J4WJU8_9EUKA</name>
<dbReference type="EMBL" id="SNRW01001718">
    <property type="protein sequence ID" value="KAA6395307.1"/>
    <property type="molecule type" value="Genomic_DNA"/>
</dbReference>
<sequence>MVLDVNYQLFICQNYFTGSELLGIFYNFRLLLANLASKGPNIQNQTAPQPPNAQLNNLVQGFHRLAQMLVVKQYFNPQPAPVQALNLPMAQLHQQAIEQAIIPQR</sequence>
<evidence type="ECO:0000313" key="1">
    <source>
        <dbReference type="EMBL" id="KAA6395307.1"/>
    </source>
</evidence>
<accession>A0A5J4WJU8</accession>
<evidence type="ECO:0000313" key="2">
    <source>
        <dbReference type="Proteomes" id="UP000324800"/>
    </source>
</evidence>
<comment type="caution">
    <text evidence="1">The sequence shown here is derived from an EMBL/GenBank/DDBJ whole genome shotgun (WGS) entry which is preliminary data.</text>
</comment>
<dbReference type="Proteomes" id="UP000324800">
    <property type="component" value="Unassembled WGS sequence"/>
</dbReference>
<protein>
    <submittedName>
        <fullName evidence="1">Uncharacterized protein</fullName>
    </submittedName>
</protein>
<gene>
    <name evidence="1" type="ORF">EZS28_009170</name>
</gene>
<proteinExistence type="predicted"/>
<dbReference type="AlphaFoldDB" id="A0A5J4WJU8"/>